<organism evidence="1 2">
    <name type="scientific">Schizophyllum amplum</name>
    <dbReference type="NCBI Taxonomy" id="97359"/>
    <lineage>
        <taxon>Eukaryota</taxon>
        <taxon>Fungi</taxon>
        <taxon>Dikarya</taxon>
        <taxon>Basidiomycota</taxon>
        <taxon>Agaricomycotina</taxon>
        <taxon>Agaricomycetes</taxon>
        <taxon>Agaricomycetidae</taxon>
        <taxon>Agaricales</taxon>
        <taxon>Schizophyllaceae</taxon>
        <taxon>Schizophyllum</taxon>
    </lineage>
</organism>
<gene>
    <name evidence="1" type="ORF">BD626DRAFT_509260</name>
</gene>
<proteinExistence type="predicted"/>
<keyword evidence="2" id="KW-1185">Reference proteome</keyword>
<accession>A0A550C301</accession>
<dbReference type="EMBL" id="VDMD01000030">
    <property type="protein sequence ID" value="TRM59140.1"/>
    <property type="molecule type" value="Genomic_DNA"/>
</dbReference>
<reference evidence="1 2" key="1">
    <citation type="journal article" date="2019" name="New Phytol.">
        <title>Comparative genomics reveals unique wood-decay strategies and fruiting body development in the Schizophyllaceae.</title>
        <authorList>
            <person name="Almasi E."/>
            <person name="Sahu N."/>
            <person name="Krizsan K."/>
            <person name="Balint B."/>
            <person name="Kovacs G.M."/>
            <person name="Kiss B."/>
            <person name="Cseklye J."/>
            <person name="Drula E."/>
            <person name="Henrissat B."/>
            <person name="Nagy I."/>
            <person name="Chovatia M."/>
            <person name="Adam C."/>
            <person name="LaButti K."/>
            <person name="Lipzen A."/>
            <person name="Riley R."/>
            <person name="Grigoriev I.V."/>
            <person name="Nagy L.G."/>
        </authorList>
    </citation>
    <scope>NUCLEOTIDE SEQUENCE [LARGE SCALE GENOMIC DNA]</scope>
    <source>
        <strain evidence="1 2">NL-1724</strain>
    </source>
</reference>
<evidence type="ECO:0000313" key="1">
    <source>
        <dbReference type="EMBL" id="TRM59140.1"/>
    </source>
</evidence>
<evidence type="ECO:0000313" key="2">
    <source>
        <dbReference type="Proteomes" id="UP000320762"/>
    </source>
</evidence>
<name>A0A550C301_9AGAR</name>
<protein>
    <submittedName>
        <fullName evidence="1">Uncharacterized protein</fullName>
    </submittedName>
</protein>
<comment type="caution">
    <text evidence="1">The sequence shown here is derived from an EMBL/GenBank/DDBJ whole genome shotgun (WGS) entry which is preliminary data.</text>
</comment>
<dbReference type="Proteomes" id="UP000320762">
    <property type="component" value="Unassembled WGS sequence"/>
</dbReference>
<sequence>MATLGRVLLAPVRWAAPCYPYPVPPTQLALGTGLCMARWAIAAGTEAREIGRAAH</sequence>
<dbReference type="AlphaFoldDB" id="A0A550C301"/>